<keyword evidence="3" id="KW-0336">GPI-anchor</keyword>
<keyword evidence="4" id="KW-0732">Signal</keyword>
<dbReference type="Proteomes" id="UP000193240">
    <property type="component" value="Unassembled WGS sequence"/>
</dbReference>
<keyword evidence="2" id="KW-1003">Cell membrane</keyword>
<evidence type="ECO:0000256" key="7">
    <source>
        <dbReference type="ARBA" id="ARBA00023288"/>
    </source>
</evidence>
<evidence type="ECO:0000256" key="1">
    <source>
        <dbReference type="ARBA" id="ARBA00004609"/>
    </source>
</evidence>
<dbReference type="Pfam" id="PF20238">
    <property type="entry name" value="BIM1-like_dom"/>
    <property type="match status" value="1"/>
</dbReference>
<sequence length="328" mass="34587">MFGRLVDQLVDLNFCETPVIQSLRRPWSSQTVGSRQQEASPRNEVALDARLRNLWVGQLRVNVAVVQKEGACEYIIVCPLLSLLHHTDSRHNQPEKTISITMLSNTLFTLTALAGSAAAHYKLLAPEWRGDSFEGTASQWIFPCANVNETTDMASRTQWPVTGGSVSINGSHDHALTYVNLGLGTNVTNFNITLVDNLNQTGKGEFCLKNAGQAALEAGLKAAGYSGFDDARLNGLPASVQVIQLGHSGSALYNCADIVFNSTAQLLGDDQCKNGTGVSAQEIGNLEESATNTSGGASPSPSSGAAAGLMAPMAGTGLVAGLLAWGLL</sequence>
<dbReference type="InterPro" id="IPR046530">
    <property type="entry name" value="BIM1-like_dom"/>
</dbReference>
<dbReference type="InterPro" id="IPR046936">
    <property type="entry name" value="BIM1-like"/>
</dbReference>
<dbReference type="CDD" id="cd21176">
    <property type="entry name" value="LPMO_auxiliary-like"/>
    <property type="match status" value="1"/>
</dbReference>
<keyword evidence="7" id="KW-0449">Lipoprotein</keyword>
<evidence type="ECO:0000259" key="8">
    <source>
        <dbReference type="Pfam" id="PF20238"/>
    </source>
</evidence>
<reference evidence="9 10" key="1">
    <citation type="journal article" date="2017" name="Genome Announc.">
        <title>Genome sequence of the saprophytic ascomycete Epicoccum nigrum ICMP 19927 strain isolated from New Zealand.</title>
        <authorList>
            <person name="Fokin M."/>
            <person name="Fleetwood D."/>
            <person name="Weir B.S."/>
            <person name="Villas-Boas S.G."/>
        </authorList>
    </citation>
    <scope>NUCLEOTIDE SEQUENCE [LARGE SCALE GENOMIC DNA]</scope>
    <source>
        <strain evidence="9 10">ICMP 19927</strain>
    </source>
</reference>
<name>A0A1Y2LT99_EPING</name>
<protein>
    <recommendedName>
        <fullName evidence="8">Copper acquisition factor BIM1-like domain-containing protein</fullName>
    </recommendedName>
</protein>
<organism evidence="9 10">
    <name type="scientific">Epicoccum nigrum</name>
    <name type="common">Soil fungus</name>
    <name type="synonym">Epicoccum purpurascens</name>
    <dbReference type="NCBI Taxonomy" id="105696"/>
    <lineage>
        <taxon>Eukaryota</taxon>
        <taxon>Fungi</taxon>
        <taxon>Dikarya</taxon>
        <taxon>Ascomycota</taxon>
        <taxon>Pezizomycotina</taxon>
        <taxon>Dothideomycetes</taxon>
        <taxon>Pleosporomycetidae</taxon>
        <taxon>Pleosporales</taxon>
        <taxon>Pleosporineae</taxon>
        <taxon>Didymellaceae</taxon>
        <taxon>Epicoccum</taxon>
    </lineage>
</organism>
<accession>A0A1Y2LT99</accession>
<dbReference type="GO" id="GO:0005886">
    <property type="term" value="C:plasma membrane"/>
    <property type="evidence" value="ECO:0007669"/>
    <property type="project" value="UniProtKB-SubCell"/>
</dbReference>
<dbReference type="PANTHER" id="PTHR34992:SF2">
    <property type="entry name" value="COPPER ACQUISITION FACTOR BIM1-LIKE DOMAIN-CONTAINING PROTEIN"/>
    <property type="match status" value="1"/>
</dbReference>
<proteinExistence type="predicted"/>
<dbReference type="OMA" id="YPCAGVP"/>
<dbReference type="InParanoid" id="A0A1Y2LT99"/>
<dbReference type="STRING" id="105696.A0A1Y2LT99"/>
<evidence type="ECO:0000313" key="9">
    <source>
        <dbReference type="EMBL" id="OSS47086.1"/>
    </source>
</evidence>
<evidence type="ECO:0000256" key="4">
    <source>
        <dbReference type="ARBA" id="ARBA00022729"/>
    </source>
</evidence>
<feature type="domain" description="Copper acquisition factor BIM1-like" evidence="8">
    <location>
        <begin position="119"/>
        <end position="277"/>
    </location>
</feature>
<evidence type="ECO:0000256" key="5">
    <source>
        <dbReference type="ARBA" id="ARBA00023136"/>
    </source>
</evidence>
<dbReference type="AlphaFoldDB" id="A0A1Y2LT99"/>
<dbReference type="EMBL" id="KZ107849">
    <property type="protein sequence ID" value="OSS47086.1"/>
    <property type="molecule type" value="Genomic_DNA"/>
</dbReference>
<keyword evidence="5" id="KW-0472">Membrane</keyword>
<keyword evidence="10" id="KW-1185">Reference proteome</keyword>
<keyword evidence="6" id="KW-0325">Glycoprotein</keyword>
<evidence type="ECO:0000313" key="10">
    <source>
        <dbReference type="Proteomes" id="UP000193240"/>
    </source>
</evidence>
<evidence type="ECO:0000256" key="3">
    <source>
        <dbReference type="ARBA" id="ARBA00022622"/>
    </source>
</evidence>
<dbReference type="GO" id="GO:0098552">
    <property type="term" value="C:side of membrane"/>
    <property type="evidence" value="ECO:0007669"/>
    <property type="project" value="UniProtKB-KW"/>
</dbReference>
<dbReference type="PANTHER" id="PTHR34992">
    <property type="entry name" value="HYPHAL ANASTAMOSIS-7 PROTEIN"/>
    <property type="match status" value="1"/>
</dbReference>
<evidence type="ECO:0000256" key="6">
    <source>
        <dbReference type="ARBA" id="ARBA00023180"/>
    </source>
</evidence>
<comment type="subcellular location">
    <subcellularLocation>
        <location evidence="1">Cell membrane</location>
        <topology evidence="1">Lipid-anchor</topology>
        <topology evidence="1">GPI-anchor</topology>
    </subcellularLocation>
</comment>
<evidence type="ECO:0000256" key="2">
    <source>
        <dbReference type="ARBA" id="ARBA00022475"/>
    </source>
</evidence>
<gene>
    <name evidence="9" type="ORF">B5807_09998</name>
</gene>